<feature type="transmembrane region" description="Helical" evidence="1">
    <location>
        <begin position="20"/>
        <end position="39"/>
    </location>
</feature>
<dbReference type="HOGENOM" id="CLU_1874140_0_0_14"/>
<gene>
    <name evidence="2" type="ORF">P344_03825</name>
</gene>
<reference evidence="2 3" key="1">
    <citation type="submission" date="2013-09" db="EMBL/GenBank/DDBJ databases">
        <title>Complete genome sequence of Spiroplasma mirum suckling mouse cataract agent.</title>
        <authorList>
            <person name="Landry C.A."/>
            <person name="Bastian F.O."/>
            <person name="Thune R.L."/>
        </authorList>
    </citation>
    <scope>NUCLEOTIDE SEQUENCE [LARGE SCALE GENOMIC DNA]</scope>
    <source>
        <strain evidence="2 3">SMCA</strain>
    </source>
</reference>
<name>W0GR07_9MOLU</name>
<evidence type="ECO:0000313" key="2">
    <source>
        <dbReference type="EMBL" id="AHI58103.1"/>
    </source>
</evidence>
<dbReference type="KEGG" id="smir:SMM_0647"/>
<protein>
    <submittedName>
        <fullName evidence="2">Uncharacterized protein</fullName>
    </submittedName>
</protein>
<accession>W0GR07</accession>
<dbReference type="KEGG" id="smia:P344_03825"/>
<organism evidence="2 3">
    <name type="scientific">Spiroplasma mirum ATCC 29335</name>
    <dbReference type="NCBI Taxonomy" id="838561"/>
    <lineage>
        <taxon>Bacteria</taxon>
        <taxon>Bacillati</taxon>
        <taxon>Mycoplasmatota</taxon>
        <taxon>Mollicutes</taxon>
        <taxon>Entomoplasmatales</taxon>
        <taxon>Spiroplasmataceae</taxon>
        <taxon>Spiroplasma</taxon>
    </lineage>
</organism>
<dbReference type="eggNOG" id="COG0531">
    <property type="taxonomic scope" value="Bacteria"/>
</dbReference>
<dbReference type="OrthoDB" id="401072at2"/>
<dbReference type="AlphaFoldDB" id="W0GR07"/>
<keyword evidence="1" id="KW-0812">Transmembrane</keyword>
<dbReference type="EMBL" id="CP006720">
    <property type="protein sequence ID" value="AHI58103.1"/>
    <property type="molecule type" value="Genomic_DNA"/>
</dbReference>
<keyword evidence="3" id="KW-1185">Reference proteome</keyword>
<evidence type="ECO:0000256" key="1">
    <source>
        <dbReference type="SAM" id="Phobius"/>
    </source>
</evidence>
<keyword evidence="1" id="KW-1133">Transmembrane helix</keyword>
<keyword evidence="1" id="KW-0472">Membrane</keyword>
<sequence>MAVTLKLAAIKKVKMQVWKWVAFPINIVILAFAFVWHYYSLINGVGTAKDDKFESHLIGAVIELAFVGSSAVFGTLWYFTYYRNKYLKRMQTRPELQVKLDDEFECCWWLKIYFERNPQWITKLSSSQSSFACGVR</sequence>
<dbReference type="Proteomes" id="UP000019260">
    <property type="component" value="Chromosome"/>
</dbReference>
<evidence type="ECO:0000313" key="3">
    <source>
        <dbReference type="Proteomes" id="UP000019260"/>
    </source>
</evidence>
<proteinExistence type="predicted"/>
<dbReference type="RefSeq" id="WP_025317429.1">
    <property type="nucleotide sequence ID" value="NZ_CP002082.1"/>
</dbReference>
<feature type="transmembrane region" description="Helical" evidence="1">
    <location>
        <begin position="59"/>
        <end position="81"/>
    </location>
</feature>
<dbReference type="PATRIC" id="fig|838561.3.peg.738"/>